<keyword evidence="10" id="KW-1185">Reference proteome</keyword>
<dbReference type="Pfam" id="PF16569">
    <property type="entry name" value="GramPos_pilinBB"/>
    <property type="match status" value="1"/>
</dbReference>
<comment type="caution">
    <text evidence="9">The sequence shown here is derived from an EMBL/GenBank/DDBJ whole genome shotgun (WGS) entry which is preliminary data.</text>
</comment>
<gene>
    <name evidence="9" type="ORF">BCR26_08350</name>
</gene>
<dbReference type="InterPro" id="IPR032334">
    <property type="entry name" value="GramPos_pilinBB"/>
</dbReference>
<keyword evidence="9" id="KW-0176">Collagen</keyword>
<sequence length="638" mass="67773">MKTQPSTYKKMLAALAVTVILAPAAILPVGFHSDFTTAYAAEATAPSAQTIVIHKLMYTGTTPSITNTGEALTLPAGVKPFDSAKYGDVQFTVVDITDYAKTRAIGDIQTTVNGLAQTQYNNFITTNKKVGTTATVKSVDANGEISFASLAAKEADGTGHTYAIFETKSAKGLVGQLAKPLVISLPMTNVAGDGFLSTINVYPKNEVKELSFELLKYSEEIGVGKQLAGAEFDVYKGTPGKGTKVNSTSLTTDSKGSIKVSGLTLGDYYFVETKAPGEHAISGSALNDAENRLTFKITENTTTAEDLHIDFINFLKPTSKKEVTNGTAPKTNNSTFAIGDAVAYQNTIRVPKDIMGSSTLQPNGSLFESTPYTVFNYTDTAGTGLSYFGKDTDIKITTKDGTVLKLGTDYTYSAVAKGFSINFIVGGTVSPTVAAAKGENLTISYQMILNESAVIDGPIENSFDLAWNNTPGAKGVNDHIKGKVPVYTGGAKFVKEDASTKAKLQNAKFVIMNEKGQYFDGWADANTDGVKDAKWSNTQPTTGGGVFTSNASGAFEIAGLSYGKYSLKEIQAPDGYQLLTNTVDFEIKDKTYTTQLAVENSKRPTMPITGSTQLIITLVAGVALVSVAGVYYKKRQTA</sequence>
<name>A0A1E5L0M1_9ENTE</name>
<protein>
    <submittedName>
        <fullName evidence="9">Collagen-binding protein</fullName>
    </submittedName>
</protein>
<evidence type="ECO:0000256" key="4">
    <source>
        <dbReference type="SAM" id="Phobius"/>
    </source>
</evidence>
<dbReference type="Gene3D" id="2.60.40.740">
    <property type="match status" value="1"/>
</dbReference>
<accession>A0A1E5L0M1</accession>
<feature type="domain" description="SpaA-like prealbumin fold" evidence="8">
    <location>
        <begin position="224"/>
        <end position="301"/>
    </location>
</feature>
<dbReference type="InterPro" id="IPR041033">
    <property type="entry name" value="SpaA_PFL_dom_1"/>
</dbReference>
<dbReference type="Pfam" id="PF16555">
    <property type="entry name" value="GramPos_pilinD1"/>
    <property type="match status" value="1"/>
</dbReference>
<feature type="domain" description="SpaA-like prealbumin fold" evidence="8">
    <location>
        <begin position="491"/>
        <end position="601"/>
    </location>
</feature>
<dbReference type="InterPro" id="IPR013783">
    <property type="entry name" value="Ig-like_fold"/>
</dbReference>
<feature type="chain" id="PRO_5039317388" evidence="5">
    <location>
        <begin position="25"/>
        <end position="638"/>
    </location>
</feature>
<dbReference type="InterPro" id="IPR026466">
    <property type="entry name" value="Fim_isopep_form_D2_dom"/>
</dbReference>
<evidence type="ECO:0000259" key="8">
    <source>
        <dbReference type="Pfam" id="PF17802"/>
    </source>
</evidence>
<feature type="domain" description="Gram-positive pilin backbone subunit 2 Cna-B-like" evidence="7">
    <location>
        <begin position="371"/>
        <end position="470"/>
    </location>
</feature>
<evidence type="ECO:0000256" key="1">
    <source>
        <dbReference type="ARBA" id="ARBA00007257"/>
    </source>
</evidence>
<dbReference type="Pfam" id="PF17802">
    <property type="entry name" value="SpaA"/>
    <property type="match status" value="2"/>
</dbReference>
<evidence type="ECO:0000313" key="9">
    <source>
        <dbReference type="EMBL" id="OEH83668.1"/>
    </source>
</evidence>
<dbReference type="RefSeq" id="WP_069697352.1">
    <property type="nucleotide sequence ID" value="NZ_JAGGMA010000008.1"/>
</dbReference>
<dbReference type="STRING" id="762845.BCR26_08350"/>
<dbReference type="InterPro" id="IPR032364">
    <property type="entry name" value="GramPos_pilinD1_N"/>
</dbReference>
<dbReference type="AlphaFoldDB" id="A0A1E5L0M1"/>
<keyword evidence="3 5" id="KW-0732">Signal</keyword>
<feature type="signal peptide" evidence="5">
    <location>
        <begin position="1"/>
        <end position="24"/>
    </location>
</feature>
<evidence type="ECO:0000259" key="7">
    <source>
        <dbReference type="Pfam" id="PF16569"/>
    </source>
</evidence>
<reference evidence="9 10" key="1">
    <citation type="submission" date="2016-09" db="EMBL/GenBank/DDBJ databases">
        <authorList>
            <person name="Capua I."/>
            <person name="De Benedictis P."/>
            <person name="Joannis T."/>
            <person name="Lombin L.H."/>
            <person name="Cattoli G."/>
        </authorList>
    </citation>
    <scope>NUCLEOTIDE SEQUENCE [LARGE SCALE GENOMIC DNA]</scope>
    <source>
        <strain evidence="9 10">LMG 25899</strain>
    </source>
</reference>
<dbReference type="NCBIfam" id="TIGR04226">
    <property type="entry name" value="RrgB_K2N_iso_D2"/>
    <property type="match status" value="1"/>
</dbReference>
<feature type="transmembrane region" description="Helical" evidence="4">
    <location>
        <begin position="614"/>
        <end position="632"/>
    </location>
</feature>
<dbReference type="Gene3D" id="2.60.40.10">
    <property type="entry name" value="Immunoglobulins"/>
    <property type="match status" value="3"/>
</dbReference>
<evidence type="ECO:0000313" key="10">
    <source>
        <dbReference type="Proteomes" id="UP000095256"/>
    </source>
</evidence>
<dbReference type="NCBIfam" id="TIGR01167">
    <property type="entry name" value="LPXTG_anchor"/>
    <property type="match status" value="1"/>
</dbReference>
<keyword evidence="4" id="KW-0472">Membrane</keyword>
<evidence type="ECO:0000256" key="3">
    <source>
        <dbReference type="ARBA" id="ARBA00022729"/>
    </source>
</evidence>
<dbReference type="PANTHER" id="PTHR36108:SF13">
    <property type="entry name" value="COLOSSIN-B-RELATED"/>
    <property type="match status" value="1"/>
</dbReference>
<comment type="similarity">
    <text evidence="1">Belongs to the serine-aspartate repeat-containing protein (SDr) family.</text>
</comment>
<dbReference type="EMBL" id="MIEK01000004">
    <property type="protein sequence ID" value="OEH83668.1"/>
    <property type="molecule type" value="Genomic_DNA"/>
</dbReference>
<organism evidence="9 10">
    <name type="scientific">Enterococcus rivorum</name>
    <dbReference type="NCBI Taxonomy" id="762845"/>
    <lineage>
        <taxon>Bacteria</taxon>
        <taxon>Bacillati</taxon>
        <taxon>Bacillota</taxon>
        <taxon>Bacilli</taxon>
        <taxon>Lactobacillales</taxon>
        <taxon>Enterococcaceae</taxon>
        <taxon>Enterococcus</taxon>
    </lineage>
</organism>
<dbReference type="PANTHER" id="PTHR36108">
    <property type="entry name" value="COLOSSIN-B-RELATED"/>
    <property type="match status" value="1"/>
</dbReference>
<evidence type="ECO:0000259" key="6">
    <source>
        <dbReference type="Pfam" id="PF16555"/>
    </source>
</evidence>
<evidence type="ECO:0000256" key="2">
    <source>
        <dbReference type="ARBA" id="ARBA00022525"/>
    </source>
</evidence>
<evidence type="ECO:0000256" key="5">
    <source>
        <dbReference type="SAM" id="SignalP"/>
    </source>
</evidence>
<dbReference type="Proteomes" id="UP000095256">
    <property type="component" value="Unassembled WGS sequence"/>
</dbReference>
<feature type="domain" description="Gram-positive pilin subunit D1 N-terminal" evidence="6">
    <location>
        <begin position="49"/>
        <end position="206"/>
    </location>
</feature>
<keyword evidence="4" id="KW-0812">Transmembrane</keyword>
<proteinExistence type="inferred from homology"/>
<keyword evidence="4" id="KW-1133">Transmembrane helix</keyword>
<keyword evidence="2" id="KW-0964">Secreted</keyword>